<dbReference type="Pfam" id="PF04883">
    <property type="entry name" value="HK97-gp10_like"/>
    <property type="match status" value="1"/>
</dbReference>
<dbReference type="RefSeq" id="WP_048937235.1">
    <property type="nucleotide sequence ID" value="NZ_JBJYKA010000003.1"/>
</dbReference>
<gene>
    <name evidence="2" type="ORF">BV87_16245</name>
</gene>
<protein>
    <recommendedName>
        <fullName evidence="4">HK97 gp10 family phage protein</fullName>
    </recommendedName>
</protein>
<feature type="region of interest" description="Disordered" evidence="1">
    <location>
        <begin position="46"/>
        <end position="66"/>
    </location>
</feature>
<name>A0A0J9D4B7_SPHYA</name>
<dbReference type="NCBIfam" id="TIGR01725">
    <property type="entry name" value="phge_HK97_gp10"/>
    <property type="match status" value="1"/>
</dbReference>
<dbReference type="EMBL" id="CP020925">
    <property type="protein sequence ID" value="ATP19791.1"/>
    <property type="molecule type" value="Genomic_DNA"/>
</dbReference>
<proteinExistence type="predicted"/>
<dbReference type="InterPro" id="IPR010064">
    <property type="entry name" value="HK97-gp10_tail"/>
</dbReference>
<evidence type="ECO:0008006" key="4">
    <source>
        <dbReference type="Google" id="ProtNLM"/>
    </source>
</evidence>
<accession>A0A0J9D4B7</accession>
<evidence type="ECO:0000313" key="3">
    <source>
        <dbReference type="Proteomes" id="UP000037029"/>
    </source>
</evidence>
<dbReference type="Proteomes" id="UP000037029">
    <property type="component" value="Chromosome"/>
</dbReference>
<sequence>MIGAKAHVARLRKLAGEQMVRGVGKALFAAGEAIQVEAQISITTGSVSGKKHVPSAPGQPPNQDTGVLAGNIEVVQAAPLVVEVSSNAPYAAALEFGTSKVAARPYMGPARDAKRDEVVQLVRQAVANAVRKSKSRD</sequence>
<evidence type="ECO:0000256" key="1">
    <source>
        <dbReference type="SAM" id="MobiDB-lite"/>
    </source>
</evidence>
<evidence type="ECO:0000313" key="2">
    <source>
        <dbReference type="EMBL" id="ATP19791.1"/>
    </source>
</evidence>
<reference evidence="2 3" key="1">
    <citation type="submission" date="2017-04" db="EMBL/GenBank/DDBJ databases">
        <title>Characterization, genome and methylation analysis of a phthalic acid esters degrading strain Sphingobium yanoikuyae SHJ.</title>
        <authorList>
            <person name="Feng L."/>
        </authorList>
    </citation>
    <scope>NUCLEOTIDE SEQUENCE [LARGE SCALE GENOMIC DNA]</scope>
    <source>
        <strain evidence="2 3">SHJ</strain>
    </source>
</reference>
<dbReference type="AlphaFoldDB" id="A0A0J9D4B7"/>
<organism evidence="2 3">
    <name type="scientific">Sphingobium yanoikuyae</name>
    <name type="common">Sphingomonas yanoikuyae</name>
    <dbReference type="NCBI Taxonomy" id="13690"/>
    <lineage>
        <taxon>Bacteria</taxon>
        <taxon>Pseudomonadati</taxon>
        <taxon>Pseudomonadota</taxon>
        <taxon>Alphaproteobacteria</taxon>
        <taxon>Sphingomonadales</taxon>
        <taxon>Sphingomonadaceae</taxon>
        <taxon>Sphingobium</taxon>
    </lineage>
</organism>